<protein>
    <submittedName>
        <fullName evidence="3">Uncharacterized protein</fullName>
    </submittedName>
</protein>
<evidence type="ECO:0000313" key="3">
    <source>
        <dbReference type="EMBL" id="KAH3891183.1"/>
    </source>
</evidence>
<evidence type="ECO:0000256" key="1">
    <source>
        <dbReference type="ARBA" id="ARBA00022722"/>
    </source>
</evidence>
<evidence type="ECO:0000313" key="4">
    <source>
        <dbReference type="Proteomes" id="UP000828390"/>
    </source>
</evidence>
<reference evidence="3" key="1">
    <citation type="journal article" date="2019" name="bioRxiv">
        <title>The Genome of the Zebra Mussel, Dreissena polymorpha: A Resource for Invasive Species Research.</title>
        <authorList>
            <person name="McCartney M.A."/>
            <person name="Auch B."/>
            <person name="Kono T."/>
            <person name="Mallez S."/>
            <person name="Zhang Y."/>
            <person name="Obille A."/>
            <person name="Becker A."/>
            <person name="Abrahante J.E."/>
            <person name="Garbe J."/>
            <person name="Badalamenti J.P."/>
            <person name="Herman A."/>
            <person name="Mangelson H."/>
            <person name="Liachko I."/>
            <person name="Sullivan S."/>
            <person name="Sone E.D."/>
            <person name="Koren S."/>
            <person name="Silverstein K.A.T."/>
            <person name="Beckman K.B."/>
            <person name="Gohl D.M."/>
        </authorList>
    </citation>
    <scope>NUCLEOTIDE SEQUENCE</scope>
    <source>
        <strain evidence="3">Duluth1</strain>
        <tissue evidence="3">Whole animal</tissue>
    </source>
</reference>
<dbReference type="GO" id="GO:0000175">
    <property type="term" value="F:3'-5'-RNA exonuclease activity"/>
    <property type="evidence" value="ECO:0007669"/>
    <property type="project" value="InterPro"/>
</dbReference>
<keyword evidence="4" id="KW-1185">Reference proteome</keyword>
<keyword evidence="1" id="KW-0540">Nuclease</keyword>
<organism evidence="3 4">
    <name type="scientific">Dreissena polymorpha</name>
    <name type="common">Zebra mussel</name>
    <name type="synonym">Mytilus polymorpha</name>
    <dbReference type="NCBI Taxonomy" id="45954"/>
    <lineage>
        <taxon>Eukaryota</taxon>
        <taxon>Metazoa</taxon>
        <taxon>Spiralia</taxon>
        <taxon>Lophotrochozoa</taxon>
        <taxon>Mollusca</taxon>
        <taxon>Bivalvia</taxon>
        <taxon>Autobranchia</taxon>
        <taxon>Heteroconchia</taxon>
        <taxon>Euheterodonta</taxon>
        <taxon>Imparidentia</taxon>
        <taxon>Neoheterodontei</taxon>
        <taxon>Myida</taxon>
        <taxon>Dreissenoidea</taxon>
        <taxon>Dreissenidae</taxon>
        <taxon>Dreissena</taxon>
    </lineage>
</organism>
<keyword evidence="1" id="KW-0378">Hydrolase</keyword>
<comment type="caution">
    <text evidence="3">The sequence shown here is derived from an EMBL/GenBank/DDBJ whole genome shotgun (WGS) entry which is preliminary data.</text>
</comment>
<feature type="region of interest" description="Disordered" evidence="2">
    <location>
        <begin position="224"/>
        <end position="244"/>
    </location>
</feature>
<dbReference type="InterPro" id="IPR022894">
    <property type="entry name" value="Oligoribonuclease"/>
</dbReference>
<dbReference type="AlphaFoldDB" id="A0A9D4N7G4"/>
<evidence type="ECO:0000256" key="2">
    <source>
        <dbReference type="SAM" id="MobiDB-lite"/>
    </source>
</evidence>
<proteinExistence type="predicted"/>
<dbReference type="EMBL" id="JAIWYP010000001">
    <property type="protein sequence ID" value="KAH3891183.1"/>
    <property type="molecule type" value="Genomic_DNA"/>
</dbReference>
<dbReference type="PANTHER" id="PTHR11046">
    <property type="entry name" value="OLIGORIBONUCLEASE, MITOCHONDRIAL"/>
    <property type="match status" value="1"/>
</dbReference>
<sequence length="429" mass="49112">MVSETFGPAGDHLGLRDRREAHCSKNGVKSVIGNYRDNRFNGLFQTSAEVLLHADDMISVLNTVQQPNRKLISVKADLQCEQIKTMLKCYGLIFVKVTGPYWNLVTSGSVPYLLLYKSVQSLRMYLSDCVNNPKLLISERQWAAEDVADIPNGHLFMKKLLSGDLEDTLLLDTISVVASGMVRCIDKQLVDFLPGGQFGAMPSEEDLDHTKFAHSTNLSCEHHFGDLDSSQRRRPNASLHHHSSVQMIKRSRVNLMNWFDKMSSNDRSSLLKNARKEGKKLREEHISCEKNVLNEINKDMSTENQKKGRKRKNDIAEEIENEAELINMNDDIQFVKNEYVAVAYQDNWYPGIVHQVSDDSKTLTVHFLAQTKNTGHYIWPTRKDEQQVNPRFILRHGFMPECKNSGRLWFVAEHADITKAYQTFSKVFF</sequence>
<accession>A0A9D4N7G4</accession>
<name>A0A9D4N7G4_DREPO</name>
<dbReference type="Proteomes" id="UP000828390">
    <property type="component" value="Unassembled WGS sequence"/>
</dbReference>
<gene>
    <name evidence="3" type="ORF">DPMN_015272</name>
</gene>
<feature type="compositionally biased region" description="Basic residues" evidence="2">
    <location>
        <begin position="232"/>
        <end position="243"/>
    </location>
</feature>
<reference evidence="3" key="2">
    <citation type="submission" date="2020-11" db="EMBL/GenBank/DDBJ databases">
        <authorList>
            <person name="McCartney M.A."/>
            <person name="Auch B."/>
            <person name="Kono T."/>
            <person name="Mallez S."/>
            <person name="Becker A."/>
            <person name="Gohl D.M."/>
            <person name="Silverstein K.A.T."/>
            <person name="Koren S."/>
            <person name="Bechman K.B."/>
            <person name="Herman A."/>
            <person name="Abrahante J.E."/>
            <person name="Garbe J."/>
        </authorList>
    </citation>
    <scope>NUCLEOTIDE SEQUENCE</scope>
    <source>
        <strain evidence="3">Duluth1</strain>
        <tissue evidence="3">Whole animal</tissue>
    </source>
</reference>
<dbReference type="PANTHER" id="PTHR11046:SF29">
    <property type="match status" value="1"/>
</dbReference>